<dbReference type="Gene3D" id="3.30.1360.10">
    <property type="entry name" value="RNA polymerase, RBP11-like subunit"/>
    <property type="match status" value="1"/>
</dbReference>
<dbReference type="HAMAP" id="MF_00261">
    <property type="entry name" value="RNApol_arch_Rpo11"/>
    <property type="match status" value="1"/>
</dbReference>
<dbReference type="GO" id="GO:0005666">
    <property type="term" value="C:RNA polymerase III complex"/>
    <property type="evidence" value="ECO:0007669"/>
    <property type="project" value="TreeGrafter"/>
</dbReference>
<dbReference type="GO" id="GO:0006362">
    <property type="term" value="P:transcription elongation by RNA polymerase I"/>
    <property type="evidence" value="ECO:0007669"/>
    <property type="project" value="TreeGrafter"/>
</dbReference>
<gene>
    <name evidence="8" type="ORF">AB1Y20_004915</name>
</gene>
<dbReference type="Proteomes" id="UP001515480">
    <property type="component" value="Unassembled WGS sequence"/>
</dbReference>
<dbReference type="AlphaFoldDB" id="A0AB34J1L2"/>
<dbReference type="SUPFAM" id="SSF55257">
    <property type="entry name" value="RBP11-like subunits of RNA polymerase"/>
    <property type="match status" value="1"/>
</dbReference>
<protein>
    <recommendedName>
        <fullName evidence="7">DNA-directed RNA polymerase RBP11-like dimerisation domain-containing protein</fullName>
    </recommendedName>
</protein>
<evidence type="ECO:0000256" key="1">
    <source>
        <dbReference type="ARBA" id="ARBA00004123"/>
    </source>
</evidence>
<dbReference type="InterPro" id="IPR022905">
    <property type="entry name" value="Rpo11-like"/>
</dbReference>
<dbReference type="GO" id="GO:0046983">
    <property type="term" value="F:protein dimerization activity"/>
    <property type="evidence" value="ECO:0007669"/>
    <property type="project" value="InterPro"/>
</dbReference>
<evidence type="ECO:0000313" key="9">
    <source>
        <dbReference type="Proteomes" id="UP001515480"/>
    </source>
</evidence>
<evidence type="ECO:0000259" key="7">
    <source>
        <dbReference type="Pfam" id="PF13656"/>
    </source>
</evidence>
<keyword evidence="9" id="KW-1185">Reference proteome</keyword>
<keyword evidence="4" id="KW-0539">Nucleus</keyword>
<evidence type="ECO:0000313" key="8">
    <source>
        <dbReference type="EMBL" id="KAL1508820.1"/>
    </source>
</evidence>
<proteinExistence type="inferred from homology"/>
<evidence type="ECO:0000256" key="2">
    <source>
        <dbReference type="ARBA" id="ARBA00022478"/>
    </source>
</evidence>
<keyword evidence="2" id="KW-0240">DNA-directed RNA polymerase</keyword>
<dbReference type="GO" id="GO:0003677">
    <property type="term" value="F:DNA binding"/>
    <property type="evidence" value="ECO:0007669"/>
    <property type="project" value="InterPro"/>
</dbReference>
<dbReference type="InterPro" id="IPR033898">
    <property type="entry name" value="RNAP_AC19"/>
</dbReference>
<dbReference type="PANTHER" id="PTHR13946:SF28">
    <property type="entry name" value="DNA-DIRECTED RNA POLYMERASES I AND III SUBUNIT RPAC2"/>
    <property type="match status" value="1"/>
</dbReference>
<dbReference type="CDD" id="cd07029">
    <property type="entry name" value="RNAP_I_III_AC19"/>
    <property type="match status" value="1"/>
</dbReference>
<feature type="region of interest" description="Disordered" evidence="6">
    <location>
        <begin position="1"/>
        <end position="25"/>
    </location>
</feature>
<evidence type="ECO:0000256" key="5">
    <source>
        <dbReference type="ARBA" id="ARBA00025751"/>
    </source>
</evidence>
<dbReference type="InterPro" id="IPR036603">
    <property type="entry name" value="RBP11-like"/>
</dbReference>
<dbReference type="GO" id="GO:0005736">
    <property type="term" value="C:RNA polymerase I complex"/>
    <property type="evidence" value="ECO:0007669"/>
    <property type="project" value="TreeGrafter"/>
</dbReference>
<reference evidence="8 9" key="1">
    <citation type="journal article" date="2024" name="Science">
        <title>Giant polyketide synthase enzymes in the biosynthesis of giant marine polyether toxins.</title>
        <authorList>
            <person name="Fallon T.R."/>
            <person name="Shende V.V."/>
            <person name="Wierzbicki I.H."/>
            <person name="Pendleton A.L."/>
            <person name="Watervoot N.F."/>
            <person name="Auber R.P."/>
            <person name="Gonzalez D.J."/>
            <person name="Wisecaver J.H."/>
            <person name="Moore B.S."/>
        </authorList>
    </citation>
    <scope>NUCLEOTIDE SEQUENCE [LARGE SCALE GENOMIC DNA]</scope>
    <source>
        <strain evidence="8 9">12B1</strain>
    </source>
</reference>
<evidence type="ECO:0000256" key="3">
    <source>
        <dbReference type="ARBA" id="ARBA00023163"/>
    </source>
</evidence>
<dbReference type="GO" id="GO:0006383">
    <property type="term" value="P:transcription by RNA polymerase III"/>
    <property type="evidence" value="ECO:0007669"/>
    <property type="project" value="TreeGrafter"/>
</dbReference>
<comment type="similarity">
    <text evidence="5">Belongs to the archaeal Rpo11/eukaryotic RPB11/RPC19 RNA polymerase subunit family.</text>
</comment>
<dbReference type="Pfam" id="PF13656">
    <property type="entry name" value="RNA_pol_L_2"/>
    <property type="match status" value="1"/>
</dbReference>
<comment type="subcellular location">
    <subcellularLocation>
        <location evidence="1">Nucleus</location>
    </subcellularLocation>
</comment>
<dbReference type="EMBL" id="JBGBPQ010000016">
    <property type="protein sequence ID" value="KAL1508820.1"/>
    <property type="molecule type" value="Genomic_DNA"/>
</dbReference>
<feature type="domain" description="DNA-directed RNA polymerase RBP11-like dimerisation" evidence="7">
    <location>
        <begin position="26"/>
        <end position="93"/>
    </location>
</feature>
<name>A0AB34J1L2_PRYPA</name>
<evidence type="ECO:0000256" key="4">
    <source>
        <dbReference type="ARBA" id="ARBA00023242"/>
    </source>
</evidence>
<keyword evidence="3" id="KW-0804">Transcription</keyword>
<comment type="caution">
    <text evidence="8">The sequence shown here is derived from an EMBL/GenBank/DDBJ whole genome shotgun (WGS) entry which is preliminary data.</text>
</comment>
<dbReference type="InterPro" id="IPR008193">
    <property type="entry name" value="RNA_pol_Rpb11_13-16kDa_CS"/>
</dbReference>
<dbReference type="InterPro" id="IPR009025">
    <property type="entry name" value="RBP11-like_dimer"/>
</dbReference>
<sequence length="121" mass="12650">MSVAESVPPMGEPTRLEVGQQDGASAATFTLHNEDHTIGNTLRYILSKTPSVSFVGYSVPHPSETKMNLRLQTVGPSATSVLHGALGTVYDVGAHVLATFDAAVEEFREAQAKDGQPAGGA</sequence>
<dbReference type="GO" id="GO:0003899">
    <property type="term" value="F:DNA-directed RNA polymerase activity"/>
    <property type="evidence" value="ECO:0007669"/>
    <property type="project" value="InterPro"/>
</dbReference>
<organism evidence="8 9">
    <name type="scientific">Prymnesium parvum</name>
    <name type="common">Toxic golden alga</name>
    <dbReference type="NCBI Taxonomy" id="97485"/>
    <lineage>
        <taxon>Eukaryota</taxon>
        <taxon>Haptista</taxon>
        <taxon>Haptophyta</taxon>
        <taxon>Prymnesiophyceae</taxon>
        <taxon>Prymnesiales</taxon>
        <taxon>Prymnesiaceae</taxon>
        <taxon>Prymnesium</taxon>
    </lineage>
</organism>
<evidence type="ECO:0000256" key="6">
    <source>
        <dbReference type="SAM" id="MobiDB-lite"/>
    </source>
</evidence>
<accession>A0AB34J1L2</accession>
<dbReference type="PROSITE" id="PS01154">
    <property type="entry name" value="RNA_POL_L_13KD"/>
    <property type="match status" value="1"/>
</dbReference>
<dbReference type="PANTHER" id="PTHR13946">
    <property type="entry name" value="DNA-DIRECTED RNA POLYMERASE I,II,III"/>
    <property type="match status" value="1"/>
</dbReference>